<keyword evidence="7" id="KW-1185">Reference proteome</keyword>
<dbReference type="RefSeq" id="WP_340330078.1">
    <property type="nucleotide sequence ID" value="NZ_JAZHOF010000005.1"/>
</dbReference>
<accession>A0AAW9RVS5</accession>
<dbReference type="EMBL" id="JAZHOF010000005">
    <property type="protein sequence ID" value="MEJ8572375.1"/>
    <property type="molecule type" value="Genomic_DNA"/>
</dbReference>
<dbReference type="PANTHER" id="PTHR22981">
    <property type="entry name" value="3-HYDROXYISOBUTYRATE DEHYDROGENASE-RELATED"/>
    <property type="match status" value="1"/>
</dbReference>
<sequence>MKIAFLGTGQMGAPMAERLVDAGLEIAVYDRSPEAMAPLVDRGARGATSVADCLAGAEVAFACLPSPEVSRAVALDPGGAIDAGDLKVYVETSTIGAAAVEEIDRVLGGKGIAVLDAPVSGGPRGARAGRLTTMVAGRRDAFDSVRPLFDAMAGNVFYISETPGHGQVVKLANNMISAACMTATSEAAVMAVKAGVDARILIDVVNASTGRNGASVDKFPQSVLPRTFDYGGKLSTMYKDVTLCFAEAKRLDVPMWVGNTVVQLWFQAMCEGRGDDDYTTIVKTIEEFASGVIVGDPDPAAGS</sequence>
<dbReference type="PIRSF" id="PIRSF000103">
    <property type="entry name" value="HIBADH"/>
    <property type="match status" value="1"/>
</dbReference>
<feature type="domain" description="6-phosphogluconate dehydrogenase NADP-binding" evidence="4">
    <location>
        <begin position="2"/>
        <end position="159"/>
    </location>
</feature>
<reference evidence="6 7" key="1">
    <citation type="submission" date="2024-02" db="EMBL/GenBank/DDBJ databases">
        <title>Genome analysis and characterization of Microbaculum marinisediminis sp. nov., isolated from marine sediment.</title>
        <authorList>
            <person name="Du Z.-J."/>
            <person name="Ye Y.-Q."/>
            <person name="Zhang Z.-R."/>
            <person name="Yuan S.-M."/>
            <person name="Zhang X.-Y."/>
        </authorList>
    </citation>
    <scope>NUCLEOTIDE SEQUENCE [LARGE SCALE GENOMIC DNA]</scope>
    <source>
        <strain evidence="6 7">SDUM1044001</strain>
    </source>
</reference>
<dbReference type="InterPro" id="IPR008927">
    <property type="entry name" value="6-PGluconate_DH-like_C_sf"/>
</dbReference>
<dbReference type="GO" id="GO:0051287">
    <property type="term" value="F:NAD binding"/>
    <property type="evidence" value="ECO:0007669"/>
    <property type="project" value="InterPro"/>
</dbReference>
<dbReference type="Pfam" id="PF03446">
    <property type="entry name" value="NAD_binding_2"/>
    <property type="match status" value="1"/>
</dbReference>
<keyword evidence="2" id="KW-0520">NAD</keyword>
<evidence type="ECO:0000256" key="2">
    <source>
        <dbReference type="ARBA" id="ARBA00023027"/>
    </source>
</evidence>
<dbReference type="Gene3D" id="1.10.1040.10">
    <property type="entry name" value="N-(1-d-carboxylethyl)-l-norvaline Dehydrogenase, domain 2"/>
    <property type="match status" value="1"/>
</dbReference>
<dbReference type="AlphaFoldDB" id="A0AAW9RVS5"/>
<dbReference type="InterPro" id="IPR029154">
    <property type="entry name" value="HIBADH-like_NADP-bd"/>
</dbReference>
<protein>
    <submittedName>
        <fullName evidence="6">NAD(P)-dependent oxidoreductase</fullName>
        <ecNumber evidence="6">1.1.-.-</ecNumber>
    </submittedName>
</protein>
<dbReference type="EC" id="1.1.-.-" evidence="6"/>
<dbReference type="Proteomes" id="UP001378188">
    <property type="component" value="Unassembled WGS sequence"/>
</dbReference>
<dbReference type="InterPro" id="IPR006115">
    <property type="entry name" value="6PGDH_NADP-bd"/>
</dbReference>
<dbReference type="GO" id="GO:0016616">
    <property type="term" value="F:oxidoreductase activity, acting on the CH-OH group of donors, NAD or NADP as acceptor"/>
    <property type="evidence" value="ECO:0007669"/>
    <property type="project" value="TreeGrafter"/>
</dbReference>
<keyword evidence="1 6" id="KW-0560">Oxidoreductase</keyword>
<feature type="active site" evidence="3">
    <location>
        <position position="170"/>
    </location>
</feature>
<evidence type="ECO:0000313" key="6">
    <source>
        <dbReference type="EMBL" id="MEJ8572375.1"/>
    </source>
</evidence>
<dbReference type="InterPro" id="IPR015815">
    <property type="entry name" value="HIBADH-related"/>
</dbReference>
<dbReference type="GO" id="GO:0050661">
    <property type="term" value="F:NADP binding"/>
    <property type="evidence" value="ECO:0007669"/>
    <property type="project" value="InterPro"/>
</dbReference>
<evidence type="ECO:0000259" key="5">
    <source>
        <dbReference type="Pfam" id="PF14833"/>
    </source>
</evidence>
<proteinExistence type="predicted"/>
<dbReference type="Pfam" id="PF14833">
    <property type="entry name" value="NAD_binding_11"/>
    <property type="match status" value="1"/>
</dbReference>
<organism evidence="6 7">
    <name type="scientific">Microbaculum marinum</name>
    <dbReference type="NCBI Taxonomy" id="1764581"/>
    <lineage>
        <taxon>Bacteria</taxon>
        <taxon>Pseudomonadati</taxon>
        <taxon>Pseudomonadota</taxon>
        <taxon>Alphaproteobacteria</taxon>
        <taxon>Hyphomicrobiales</taxon>
        <taxon>Tepidamorphaceae</taxon>
        <taxon>Microbaculum</taxon>
    </lineage>
</organism>
<evidence type="ECO:0000259" key="4">
    <source>
        <dbReference type="Pfam" id="PF03446"/>
    </source>
</evidence>
<gene>
    <name evidence="6" type="ORF">V3328_12870</name>
</gene>
<name>A0AAW9RVS5_9HYPH</name>
<dbReference type="SUPFAM" id="SSF48179">
    <property type="entry name" value="6-phosphogluconate dehydrogenase C-terminal domain-like"/>
    <property type="match status" value="1"/>
</dbReference>
<evidence type="ECO:0000256" key="3">
    <source>
        <dbReference type="PIRSR" id="PIRSR000103-1"/>
    </source>
</evidence>
<evidence type="ECO:0000313" key="7">
    <source>
        <dbReference type="Proteomes" id="UP001378188"/>
    </source>
</evidence>
<feature type="domain" description="3-hydroxyisobutyrate dehydrogenase-like NAD-binding" evidence="5">
    <location>
        <begin position="164"/>
        <end position="284"/>
    </location>
</feature>
<dbReference type="PANTHER" id="PTHR22981:SF7">
    <property type="entry name" value="3-HYDROXYISOBUTYRATE DEHYDROGENASE, MITOCHONDRIAL"/>
    <property type="match status" value="1"/>
</dbReference>
<comment type="caution">
    <text evidence="6">The sequence shown here is derived from an EMBL/GenBank/DDBJ whole genome shotgun (WGS) entry which is preliminary data.</text>
</comment>
<dbReference type="InterPro" id="IPR036291">
    <property type="entry name" value="NAD(P)-bd_dom_sf"/>
</dbReference>
<dbReference type="InterPro" id="IPR013328">
    <property type="entry name" value="6PGD_dom2"/>
</dbReference>
<dbReference type="Gene3D" id="3.40.50.720">
    <property type="entry name" value="NAD(P)-binding Rossmann-like Domain"/>
    <property type="match status" value="1"/>
</dbReference>
<evidence type="ECO:0000256" key="1">
    <source>
        <dbReference type="ARBA" id="ARBA00023002"/>
    </source>
</evidence>
<dbReference type="SUPFAM" id="SSF51735">
    <property type="entry name" value="NAD(P)-binding Rossmann-fold domains"/>
    <property type="match status" value="1"/>
</dbReference>